<protein>
    <submittedName>
        <fullName evidence="2">Uncharacterized protein</fullName>
    </submittedName>
</protein>
<proteinExistence type="predicted"/>
<feature type="region of interest" description="Disordered" evidence="1">
    <location>
        <begin position="147"/>
        <end position="221"/>
    </location>
</feature>
<evidence type="ECO:0000313" key="2">
    <source>
        <dbReference type="EMBL" id="TEB32570.1"/>
    </source>
</evidence>
<accession>A0A4Y7TEK2</accession>
<organism evidence="2 3">
    <name type="scientific">Coprinellus micaceus</name>
    <name type="common">Glistening ink-cap mushroom</name>
    <name type="synonym">Coprinus micaceus</name>
    <dbReference type="NCBI Taxonomy" id="71717"/>
    <lineage>
        <taxon>Eukaryota</taxon>
        <taxon>Fungi</taxon>
        <taxon>Dikarya</taxon>
        <taxon>Basidiomycota</taxon>
        <taxon>Agaricomycotina</taxon>
        <taxon>Agaricomycetes</taxon>
        <taxon>Agaricomycetidae</taxon>
        <taxon>Agaricales</taxon>
        <taxon>Agaricineae</taxon>
        <taxon>Psathyrellaceae</taxon>
        <taxon>Coprinellus</taxon>
    </lineage>
</organism>
<keyword evidence="3" id="KW-1185">Reference proteome</keyword>
<name>A0A4Y7TEK2_COPMI</name>
<evidence type="ECO:0000313" key="3">
    <source>
        <dbReference type="Proteomes" id="UP000298030"/>
    </source>
</evidence>
<reference evidence="2 3" key="1">
    <citation type="journal article" date="2019" name="Nat. Ecol. Evol.">
        <title>Megaphylogeny resolves global patterns of mushroom evolution.</title>
        <authorList>
            <person name="Varga T."/>
            <person name="Krizsan K."/>
            <person name="Foldi C."/>
            <person name="Dima B."/>
            <person name="Sanchez-Garcia M."/>
            <person name="Sanchez-Ramirez S."/>
            <person name="Szollosi G.J."/>
            <person name="Szarkandi J.G."/>
            <person name="Papp V."/>
            <person name="Albert L."/>
            <person name="Andreopoulos W."/>
            <person name="Angelini C."/>
            <person name="Antonin V."/>
            <person name="Barry K.W."/>
            <person name="Bougher N.L."/>
            <person name="Buchanan P."/>
            <person name="Buyck B."/>
            <person name="Bense V."/>
            <person name="Catcheside P."/>
            <person name="Chovatia M."/>
            <person name="Cooper J."/>
            <person name="Damon W."/>
            <person name="Desjardin D."/>
            <person name="Finy P."/>
            <person name="Geml J."/>
            <person name="Haridas S."/>
            <person name="Hughes K."/>
            <person name="Justo A."/>
            <person name="Karasinski D."/>
            <person name="Kautmanova I."/>
            <person name="Kiss B."/>
            <person name="Kocsube S."/>
            <person name="Kotiranta H."/>
            <person name="LaButti K.M."/>
            <person name="Lechner B.E."/>
            <person name="Liimatainen K."/>
            <person name="Lipzen A."/>
            <person name="Lukacs Z."/>
            <person name="Mihaltcheva S."/>
            <person name="Morgado L.N."/>
            <person name="Niskanen T."/>
            <person name="Noordeloos M.E."/>
            <person name="Ohm R.A."/>
            <person name="Ortiz-Santana B."/>
            <person name="Ovrebo C."/>
            <person name="Racz N."/>
            <person name="Riley R."/>
            <person name="Savchenko A."/>
            <person name="Shiryaev A."/>
            <person name="Soop K."/>
            <person name="Spirin V."/>
            <person name="Szebenyi C."/>
            <person name="Tomsovsky M."/>
            <person name="Tulloss R.E."/>
            <person name="Uehling J."/>
            <person name="Grigoriev I.V."/>
            <person name="Vagvolgyi C."/>
            <person name="Papp T."/>
            <person name="Martin F.M."/>
            <person name="Miettinen O."/>
            <person name="Hibbett D.S."/>
            <person name="Nagy L.G."/>
        </authorList>
    </citation>
    <scope>NUCLEOTIDE SEQUENCE [LARGE SCALE GENOMIC DNA]</scope>
    <source>
        <strain evidence="2 3">FP101781</strain>
    </source>
</reference>
<gene>
    <name evidence="2" type="ORF">FA13DRAFT_1731768</name>
</gene>
<comment type="caution">
    <text evidence="2">The sequence shown here is derived from an EMBL/GenBank/DDBJ whole genome shotgun (WGS) entry which is preliminary data.</text>
</comment>
<dbReference type="Proteomes" id="UP000298030">
    <property type="component" value="Unassembled WGS sequence"/>
</dbReference>
<dbReference type="AlphaFoldDB" id="A0A4Y7TEK2"/>
<sequence>MSTNWDGVQYNIYSEYHDGGILQFASASAGILATLGVDVDDVSQQWILHPTGEQWAYSVENWEFGTYASIASDQSIRSAAEPRTWYLVPREDGVTTSICIDTTCSRVWAPLSQVDPSQAESNDIVLVAPSGAEYEGWGIIAAGSSTTRPSAVTSIPNPSSESIVSTTTTTTTATTTSLSISPSTPTWSSSTEIGTYTQGSSTSTRPYPPESTRPVNSTPGSLQALKSCAPCGSEQCTFTPSGDPSSSMYSVLIGQPVANCNSGSQESTTTKFGGKYELQRSFSVDITSQAGLGFLGPSIGTSTTVGMSNSTKTETAQEVEVTIRPGQIGALVANITYATTPGQIRVDGSTLAFVSVNPENVLGYSVVYTGCGSAFQALTLPKVECTRNSAPKLPAASPGQSTPYITLLLLCYFASPL</sequence>
<feature type="compositionally biased region" description="Polar residues" evidence="1">
    <location>
        <begin position="147"/>
        <end position="158"/>
    </location>
</feature>
<evidence type="ECO:0000256" key="1">
    <source>
        <dbReference type="SAM" id="MobiDB-lite"/>
    </source>
</evidence>
<dbReference type="OrthoDB" id="3033621at2759"/>
<dbReference type="EMBL" id="QPFP01000015">
    <property type="protein sequence ID" value="TEB32570.1"/>
    <property type="molecule type" value="Genomic_DNA"/>
</dbReference>
<feature type="compositionally biased region" description="Low complexity" evidence="1">
    <location>
        <begin position="159"/>
        <end position="191"/>
    </location>
</feature>
<feature type="compositionally biased region" description="Polar residues" evidence="1">
    <location>
        <begin position="192"/>
        <end position="205"/>
    </location>
</feature>